<dbReference type="InterPro" id="IPR008397">
    <property type="entry name" value="Alginate_lyase_dom"/>
</dbReference>
<dbReference type="Gene3D" id="1.50.10.100">
    <property type="entry name" value="Chondroitin AC/alginate lyase"/>
    <property type="match status" value="1"/>
</dbReference>
<evidence type="ECO:0000256" key="2">
    <source>
        <dbReference type="ARBA" id="ARBA00023239"/>
    </source>
</evidence>
<evidence type="ECO:0000259" key="3">
    <source>
        <dbReference type="Pfam" id="PF05426"/>
    </source>
</evidence>
<accession>A0ABS8PNT4</accession>
<name>A0ABS8PNT4_9BACT</name>
<comment type="caution">
    <text evidence="4">The sequence shown here is derived from an EMBL/GenBank/DDBJ whole genome shotgun (WGS) entry which is preliminary data.</text>
</comment>
<evidence type="ECO:0000256" key="1">
    <source>
        <dbReference type="ARBA" id="ARBA00022729"/>
    </source>
</evidence>
<dbReference type="GO" id="GO:0016829">
    <property type="term" value="F:lyase activity"/>
    <property type="evidence" value="ECO:0007669"/>
    <property type="project" value="UniProtKB-KW"/>
</dbReference>
<dbReference type="Pfam" id="PF05426">
    <property type="entry name" value="Alginate_lyase"/>
    <property type="match status" value="1"/>
</dbReference>
<dbReference type="RefSeq" id="WP_231003396.1">
    <property type="nucleotide sequence ID" value="NZ_JAJNEC010000004.1"/>
</dbReference>
<dbReference type="EMBL" id="JAJNEC010000004">
    <property type="protein sequence ID" value="MCD2422419.1"/>
    <property type="molecule type" value="Genomic_DNA"/>
</dbReference>
<evidence type="ECO:0000313" key="4">
    <source>
        <dbReference type="EMBL" id="MCD2422419.1"/>
    </source>
</evidence>
<dbReference type="Proteomes" id="UP001199816">
    <property type="component" value="Unassembled WGS sequence"/>
</dbReference>
<feature type="domain" description="Alginate lyase" evidence="3">
    <location>
        <begin position="64"/>
        <end position="340"/>
    </location>
</feature>
<reference evidence="4 5" key="1">
    <citation type="submission" date="2021-11" db="EMBL/GenBank/DDBJ databases">
        <title>Genomic of Niabella pedocola.</title>
        <authorList>
            <person name="Wu T."/>
        </authorList>
    </citation>
    <scope>NUCLEOTIDE SEQUENCE [LARGE SCALE GENOMIC DNA]</scope>
    <source>
        <strain evidence="4 5">JCM 31011</strain>
    </source>
</reference>
<keyword evidence="5" id="KW-1185">Reference proteome</keyword>
<keyword evidence="1" id="KW-0732">Signal</keyword>
<keyword evidence="2 4" id="KW-0456">Lyase</keyword>
<evidence type="ECO:0000313" key="5">
    <source>
        <dbReference type="Proteomes" id="UP001199816"/>
    </source>
</evidence>
<organism evidence="4 5">
    <name type="scientific">Niabella pedocola</name>
    <dbReference type="NCBI Taxonomy" id="1752077"/>
    <lineage>
        <taxon>Bacteria</taxon>
        <taxon>Pseudomonadati</taxon>
        <taxon>Bacteroidota</taxon>
        <taxon>Chitinophagia</taxon>
        <taxon>Chitinophagales</taxon>
        <taxon>Chitinophagaceae</taxon>
        <taxon>Niabella</taxon>
    </lineage>
</organism>
<protein>
    <submittedName>
        <fullName evidence="4">Alginate lyase family protein</fullName>
    </submittedName>
</protein>
<gene>
    <name evidence="4" type="ORF">LQ567_06570</name>
</gene>
<sequence length="407" mass="46458">MKTSILLLLLVFSVIYRPVLSQNTPQVPLQSKSAENYFEQAKQVLATRVLQQADSFLNEKPVTVTAQQCARSAGGKHDFYSEADYAWPNPASVDSPYILKDGMTNPDNFTAHRHAMIRLSIIVGTLASAYRITGDEVYVSAALRHCRAWFVDTATLMQPHLLYAQAIKGRFTGWGIGIIDAIHLMEVAQGLSVMQQARAMDPQTLQQIKQWFARFLTWLTTHPYGRDEMNTVNNHATCWVMQVACYAKFTGNKKWMDFCATRYKQVLLPNQMSADGRFPQELRRTKPYGYSLFNLDAMATICQLLSTKKDNLWNYQAANGASIQKGIAFLFPYIHHKEQWPYRADVMYWSNWPVAQPALLFGAAAFHNQQWLDTWSRLDHFPQVPEVIRNLPVRNPLIWISSSGNLK</sequence>
<dbReference type="SUPFAM" id="SSF48230">
    <property type="entry name" value="Chondroitin AC/alginate lyase"/>
    <property type="match status" value="1"/>
</dbReference>
<dbReference type="InterPro" id="IPR008929">
    <property type="entry name" value="Chondroitin_lyas"/>
</dbReference>
<proteinExistence type="predicted"/>